<dbReference type="PANTHER" id="PTHR24321:SF8">
    <property type="entry name" value="ESTRADIOL 17-BETA-DEHYDROGENASE 8-RELATED"/>
    <property type="match status" value="1"/>
</dbReference>
<dbReference type="Pfam" id="PF13561">
    <property type="entry name" value="adh_short_C2"/>
    <property type="match status" value="1"/>
</dbReference>
<proteinExistence type="inferred from homology"/>
<dbReference type="InterPro" id="IPR002347">
    <property type="entry name" value="SDR_fam"/>
</dbReference>
<reference evidence="3" key="1">
    <citation type="submission" date="2019-09" db="EMBL/GenBank/DDBJ databases">
        <title>Characterisation of the sponge microbiome using genome-centric metagenomics.</title>
        <authorList>
            <person name="Engelberts J.P."/>
            <person name="Robbins S.J."/>
            <person name="De Goeij J.M."/>
            <person name="Aranda M."/>
            <person name="Bell S.C."/>
            <person name="Webster N.S."/>
        </authorList>
    </citation>
    <scope>NUCLEOTIDE SEQUENCE</scope>
    <source>
        <strain evidence="3">SB0664_bin_27</strain>
    </source>
</reference>
<dbReference type="InterPro" id="IPR036291">
    <property type="entry name" value="NAD(P)-bd_dom_sf"/>
</dbReference>
<comment type="caution">
    <text evidence="3">The sequence shown here is derived from an EMBL/GenBank/DDBJ whole genome shotgun (WGS) entry which is preliminary data.</text>
</comment>
<protein>
    <submittedName>
        <fullName evidence="3">SDR family oxidoreductase</fullName>
    </submittedName>
</protein>
<sequence>MANRLQGKVAAITGAGMGLGQAVASLFASEGARIVVGEIKEEEGRETVSRIENQGGEAVLVQMDVRQGKDAERLTRVAVDEYGRLDILVNNVGVQINKDVVDTSEDEWDFVVDTNLKSMFLCSKYAVAQMRQQGGGNIICVSSLSGLVGNGLQASYNASKHGVIGLVRSMAVDHAADNIRVNAVCPGSMNTPLTETIPEEKLAPYRDANLMKRFAAPGEIAKAVLFLASDEASFVTGSVLVADGGYTTL</sequence>
<organism evidence="3">
    <name type="scientific">Caldilineaceae bacterium SB0664_bin_27</name>
    <dbReference type="NCBI Taxonomy" id="2605260"/>
    <lineage>
        <taxon>Bacteria</taxon>
        <taxon>Bacillati</taxon>
        <taxon>Chloroflexota</taxon>
        <taxon>Caldilineae</taxon>
        <taxon>Caldilineales</taxon>
        <taxon>Caldilineaceae</taxon>
    </lineage>
</organism>
<dbReference type="FunFam" id="3.40.50.720:FF:000084">
    <property type="entry name" value="Short-chain dehydrogenase reductase"/>
    <property type="match status" value="1"/>
</dbReference>
<keyword evidence="2" id="KW-0560">Oxidoreductase</keyword>
<comment type="similarity">
    <text evidence="1">Belongs to the short-chain dehydrogenases/reductases (SDR) family.</text>
</comment>
<dbReference type="NCBIfam" id="NF005559">
    <property type="entry name" value="PRK07231.1"/>
    <property type="match status" value="1"/>
</dbReference>
<dbReference type="Gene3D" id="3.40.50.720">
    <property type="entry name" value="NAD(P)-binding Rossmann-like Domain"/>
    <property type="match status" value="1"/>
</dbReference>
<name>A0A6B0YXC6_9CHLR</name>
<evidence type="ECO:0000256" key="2">
    <source>
        <dbReference type="ARBA" id="ARBA00023002"/>
    </source>
</evidence>
<dbReference type="PANTHER" id="PTHR24321">
    <property type="entry name" value="DEHYDROGENASES, SHORT CHAIN"/>
    <property type="match status" value="1"/>
</dbReference>
<dbReference type="AlphaFoldDB" id="A0A6B0YXC6"/>
<dbReference type="PRINTS" id="PR00081">
    <property type="entry name" value="GDHRDH"/>
</dbReference>
<dbReference type="EMBL" id="VXRG01000109">
    <property type="protein sequence ID" value="MXY94382.1"/>
    <property type="molecule type" value="Genomic_DNA"/>
</dbReference>
<gene>
    <name evidence="3" type="ORF">F4Y42_13160</name>
</gene>
<dbReference type="PROSITE" id="PS00061">
    <property type="entry name" value="ADH_SHORT"/>
    <property type="match status" value="1"/>
</dbReference>
<dbReference type="PRINTS" id="PR00080">
    <property type="entry name" value="SDRFAMILY"/>
</dbReference>
<accession>A0A6B0YXC6</accession>
<dbReference type="GO" id="GO:0016491">
    <property type="term" value="F:oxidoreductase activity"/>
    <property type="evidence" value="ECO:0007669"/>
    <property type="project" value="UniProtKB-KW"/>
</dbReference>
<dbReference type="SUPFAM" id="SSF51735">
    <property type="entry name" value="NAD(P)-binding Rossmann-fold domains"/>
    <property type="match status" value="1"/>
</dbReference>
<evidence type="ECO:0000256" key="1">
    <source>
        <dbReference type="ARBA" id="ARBA00006484"/>
    </source>
</evidence>
<dbReference type="InterPro" id="IPR020904">
    <property type="entry name" value="Sc_DH/Rdtase_CS"/>
</dbReference>
<evidence type="ECO:0000313" key="3">
    <source>
        <dbReference type="EMBL" id="MXY94382.1"/>
    </source>
</evidence>